<dbReference type="EMBL" id="KB932203">
    <property type="protein sequence ID" value="KCV71224.1"/>
    <property type="molecule type" value="Genomic_DNA"/>
</dbReference>
<evidence type="ECO:0000313" key="4">
    <source>
        <dbReference type="Proteomes" id="UP000030693"/>
    </source>
</evidence>
<feature type="chain" id="PRO_5001566246" description="Nudix hydrolase domain-containing protein" evidence="2">
    <location>
        <begin position="21"/>
        <end position="316"/>
    </location>
</feature>
<dbReference type="AlphaFoldDB" id="A0A058ZA90"/>
<sequence>MSWFPRPAALTAMFGASSLSAVLRRAGGLFALFRPLLGFRQRGLPAGSRRPARPAVCAQEILQRLPTKALAERFKAAGLLILVDAPDASDPGPLTADFAQASGSLFFVQELRRGQVSMTVPGGKRETFDTVEHLSAAIFGQTTACLAGMPGCTSRAPCSVCAECEVYTEGGRFTPLATALRELHEEGHGRLSGDAVQQLFRHIVFDPVPSPFFYFEQAKYVLFCARINATGAEALRASLAQIPSLSSGGPAGQAPEHLDPIVRVPTNALHDPSILQQIPTFSRHFFNAQGVRKFLGVAPCPPRPPRSPRQATPPPQ</sequence>
<gene>
    <name evidence="3" type="ORF">H696_02175</name>
</gene>
<proteinExistence type="predicted"/>
<evidence type="ECO:0000313" key="3">
    <source>
        <dbReference type="EMBL" id="KCV71224.1"/>
    </source>
</evidence>
<dbReference type="Proteomes" id="UP000030693">
    <property type="component" value="Unassembled WGS sequence"/>
</dbReference>
<dbReference type="GeneID" id="20526900"/>
<accession>A0A058ZA90</accession>
<protein>
    <recommendedName>
        <fullName evidence="5">Nudix hydrolase domain-containing protein</fullName>
    </recommendedName>
</protein>
<feature type="compositionally biased region" description="Pro residues" evidence="1">
    <location>
        <begin position="299"/>
        <end position="316"/>
    </location>
</feature>
<name>A0A058ZA90_FONAL</name>
<keyword evidence="2" id="KW-0732">Signal</keyword>
<keyword evidence="4" id="KW-1185">Reference proteome</keyword>
<feature type="signal peptide" evidence="2">
    <location>
        <begin position="1"/>
        <end position="20"/>
    </location>
</feature>
<evidence type="ECO:0008006" key="5">
    <source>
        <dbReference type="Google" id="ProtNLM"/>
    </source>
</evidence>
<evidence type="ECO:0000256" key="1">
    <source>
        <dbReference type="SAM" id="MobiDB-lite"/>
    </source>
</evidence>
<reference evidence="3" key="1">
    <citation type="submission" date="2013-04" db="EMBL/GenBank/DDBJ databases">
        <title>The Genome Sequence of Fonticula alba ATCC 38817.</title>
        <authorList>
            <consortium name="The Broad Institute Genomics Platform"/>
            <person name="Russ C."/>
            <person name="Cuomo C."/>
            <person name="Burger G."/>
            <person name="Gray M.W."/>
            <person name="Holland P.W.H."/>
            <person name="King N."/>
            <person name="Lang F.B.F."/>
            <person name="Roger A.J."/>
            <person name="Ruiz-Trillo I."/>
            <person name="Brown M."/>
            <person name="Walker B."/>
            <person name="Young S."/>
            <person name="Zeng Q."/>
            <person name="Gargeya S."/>
            <person name="Fitzgerald M."/>
            <person name="Haas B."/>
            <person name="Abouelleil A."/>
            <person name="Allen A.W."/>
            <person name="Alvarado L."/>
            <person name="Arachchi H.M."/>
            <person name="Berlin A.M."/>
            <person name="Chapman S.B."/>
            <person name="Gainer-Dewar J."/>
            <person name="Goldberg J."/>
            <person name="Griggs A."/>
            <person name="Gujja S."/>
            <person name="Hansen M."/>
            <person name="Howarth C."/>
            <person name="Imamovic A."/>
            <person name="Ireland A."/>
            <person name="Larimer J."/>
            <person name="McCowan C."/>
            <person name="Murphy C."/>
            <person name="Pearson M."/>
            <person name="Poon T.W."/>
            <person name="Priest M."/>
            <person name="Roberts A."/>
            <person name="Saif S."/>
            <person name="Shea T."/>
            <person name="Sisk P."/>
            <person name="Sykes S."/>
            <person name="Wortman J."/>
            <person name="Nusbaum C."/>
            <person name="Birren B."/>
        </authorList>
    </citation>
    <scope>NUCLEOTIDE SEQUENCE [LARGE SCALE GENOMIC DNA]</scope>
    <source>
        <strain evidence="3">ATCC 38817</strain>
    </source>
</reference>
<organism evidence="3">
    <name type="scientific">Fonticula alba</name>
    <name type="common">Slime mold</name>
    <dbReference type="NCBI Taxonomy" id="691883"/>
    <lineage>
        <taxon>Eukaryota</taxon>
        <taxon>Rotosphaerida</taxon>
        <taxon>Fonticulaceae</taxon>
        <taxon>Fonticula</taxon>
    </lineage>
</organism>
<evidence type="ECO:0000256" key="2">
    <source>
        <dbReference type="SAM" id="SignalP"/>
    </source>
</evidence>
<feature type="region of interest" description="Disordered" evidence="1">
    <location>
        <begin position="297"/>
        <end position="316"/>
    </location>
</feature>
<dbReference type="RefSeq" id="XP_009494347.1">
    <property type="nucleotide sequence ID" value="XM_009496072.1"/>
</dbReference>